<sequence length="99" mass="10822">MFCLAITPLGKGGGLGGILANNPLNPPLLRGKLSIKKTTLVVQEDRLVRRSLSVGERILLASNPDLVGIKLSSKKHHFLEHKNYNKIIKNNQEQLSIGS</sequence>
<dbReference type="Proteomes" id="UP000034849">
    <property type="component" value="Unassembled WGS sequence"/>
</dbReference>
<organism evidence="1 2">
    <name type="scientific">Candidatus Magasanikbacteria bacterium GW2011_GWC2_37_14</name>
    <dbReference type="NCBI Taxonomy" id="1619046"/>
    <lineage>
        <taxon>Bacteria</taxon>
        <taxon>Candidatus Magasanikiibacteriota</taxon>
    </lineage>
</organism>
<gene>
    <name evidence="1" type="ORF">US42_C0011G0059</name>
</gene>
<proteinExistence type="predicted"/>
<evidence type="ECO:0000313" key="1">
    <source>
        <dbReference type="EMBL" id="KKQ27321.1"/>
    </source>
</evidence>
<dbReference type="AlphaFoldDB" id="A0A0G0JGU4"/>
<evidence type="ECO:0000313" key="2">
    <source>
        <dbReference type="Proteomes" id="UP000034849"/>
    </source>
</evidence>
<protein>
    <submittedName>
        <fullName evidence="1">Uncharacterized protein</fullName>
    </submittedName>
</protein>
<comment type="caution">
    <text evidence="1">The sequence shown here is derived from an EMBL/GenBank/DDBJ whole genome shotgun (WGS) entry which is preliminary data.</text>
</comment>
<dbReference type="EMBL" id="LBSX01000011">
    <property type="protein sequence ID" value="KKQ27321.1"/>
    <property type="molecule type" value="Genomic_DNA"/>
</dbReference>
<name>A0A0G0JGU4_9BACT</name>
<accession>A0A0G0JGU4</accession>
<reference evidence="1 2" key="1">
    <citation type="journal article" date="2015" name="Nature">
        <title>rRNA introns, odd ribosomes, and small enigmatic genomes across a large radiation of phyla.</title>
        <authorList>
            <person name="Brown C.T."/>
            <person name="Hug L.A."/>
            <person name="Thomas B.C."/>
            <person name="Sharon I."/>
            <person name="Castelle C.J."/>
            <person name="Singh A."/>
            <person name="Wilkins M.J."/>
            <person name="Williams K.H."/>
            <person name="Banfield J.F."/>
        </authorList>
    </citation>
    <scope>NUCLEOTIDE SEQUENCE [LARGE SCALE GENOMIC DNA]</scope>
</reference>